<keyword evidence="2" id="KW-1185">Reference proteome</keyword>
<dbReference type="InterPro" id="IPR036646">
    <property type="entry name" value="PGAM_B_sf"/>
</dbReference>
<sequence length="99" mass="11355">MVFQRHIYFFGDGRDTNPRSSDIMLWIEKIGKSNIAFETFTVKDPLSAIRKRVSKDETDEFLKPTIVNEEGIIKATCDLKPEMSAIEVVMEKSSRGNKK</sequence>
<evidence type="ECO:0000313" key="1">
    <source>
        <dbReference type="EMBL" id="RIA97767.1"/>
    </source>
</evidence>
<dbReference type="EMBL" id="QKYT01000025">
    <property type="protein sequence ID" value="RIA97767.1"/>
    <property type="molecule type" value="Genomic_DNA"/>
</dbReference>
<dbReference type="GO" id="GO:0005737">
    <property type="term" value="C:cytoplasm"/>
    <property type="evidence" value="ECO:0007669"/>
    <property type="project" value="InterPro"/>
</dbReference>
<proteinExistence type="predicted"/>
<dbReference type="Proteomes" id="UP000265703">
    <property type="component" value="Unassembled WGS sequence"/>
</dbReference>
<organism evidence="1 2">
    <name type="scientific">Glomus cerebriforme</name>
    <dbReference type="NCBI Taxonomy" id="658196"/>
    <lineage>
        <taxon>Eukaryota</taxon>
        <taxon>Fungi</taxon>
        <taxon>Fungi incertae sedis</taxon>
        <taxon>Mucoromycota</taxon>
        <taxon>Glomeromycotina</taxon>
        <taxon>Glomeromycetes</taxon>
        <taxon>Glomerales</taxon>
        <taxon>Glomeraceae</taxon>
        <taxon>Glomus</taxon>
    </lineage>
</organism>
<evidence type="ECO:0000313" key="2">
    <source>
        <dbReference type="Proteomes" id="UP000265703"/>
    </source>
</evidence>
<reference evidence="1 2" key="1">
    <citation type="submission" date="2018-06" db="EMBL/GenBank/DDBJ databases">
        <title>Comparative genomics reveals the genomic features of Rhizophagus irregularis, R. cerebriforme, R. diaphanum and Gigaspora rosea, and their symbiotic lifestyle signature.</title>
        <authorList>
            <person name="Morin E."/>
            <person name="San Clemente H."/>
            <person name="Chen E.C.H."/>
            <person name="De La Providencia I."/>
            <person name="Hainaut M."/>
            <person name="Kuo A."/>
            <person name="Kohler A."/>
            <person name="Murat C."/>
            <person name="Tang N."/>
            <person name="Roy S."/>
            <person name="Loubradou J."/>
            <person name="Henrissat B."/>
            <person name="Grigoriev I.V."/>
            <person name="Corradi N."/>
            <person name="Roux C."/>
            <person name="Martin F.M."/>
        </authorList>
    </citation>
    <scope>NUCLEOTIDE SEQUENCE [LARGE SCALE GENOMIC DNA]</scope>
    <source>
        <strain evidence="1 2">DAOM 227022</strain>
    </source>
</reference>
<dbReference type="GO" id="GO:0004619">
    <property type="term" value="F:phosphoglycerate mutase activity"/>
    <property type="evidence" value="ECO:0007669"/>
    <property type="project" value="InterPro"/>
</dbReference>
<gene>
    <name evidence="1" type="ORF">C1645_813639</name>
</gene>
<protein>
    <submittedName>
        <fullName evidence="1">Uncharacterized protein</fullName>
    </submittedName>
</protein>
<dbReference type="AlphaFoldDB" id="A0A397TMU7"/>
<dbReference type="SUPFAM" id="SSF64158">
    <property type="entry name" value="2,3-Bisphosphoglycerate-independent phosphoglycerate mutase, substrate-binding domain"/>
    <property type="match status" value="1"/>
</dbReference>
<comment type="caution">
    <text evidence="1">The sequence shown here is derived from an EMBL/GenBank/DDBJ whole genome shotgun (WGS) entry which is preliminary data.</text>
</comment>
<name>A0A397TMU7_9GLOM</name>
<accession>A0A397TMU7</accession>